<protein>
    <submittedName>
        <fullName evidence="2">Uncharacterized homolog of phage Mu protein gp47</fullName>
    </submittedName>
</protein>
<dbReference type="Proteomes" id="UP000255193">
    <property type="component" value="Unassembled WGS sequence"/>
</dbReference>
<dbReference type="AlphaFoldDB" id="A0A378Q2N1"/>
<name>A0A378Q2N1_9GAMM</name>
<feature type="domain" description="Baseplate J-like C-terminal" evidence="1">
    <location>
        <begin position="226"/>
        <end position="306"/>
    </location>
</feature>
<dbReference type="PANTHER" id="PTHR35862:SF1">
    <property type="entry name" value="FELS-2 PROPHAGE PROTEIN"/>
    <property type="match status" value="1"/>
</dbReference>
<organism evidence="2 3">
    <name type="scientific">Faucicola atlantae</name>
    <dbReference type="NCBI Taxonomy" id="34059"/>
    <lineage>
        <taxon>Bacteria</taxon>
        <taxon>Pseudomonadati</taxon>
        <taxon>Pseudomonadota</taxon>
        <taxon>Gammaproteobacteria</taxon>
        <taxon>Moraxellales</taxon>
        <taxon>Moraxellaceae</taxon>
        <taxon>Faucicola</taxon>
    </lineage>
</organism>
<dbReference type="PANTHER" id="PTHR35862">
    <property type="entry name" value="FELS-2 PROPHAGE PROTEIN"/>
    <property type="match status" value="1"/>
</dbReference>
<gene>
    <name evidence="2" type="ORF">NCTC11091_00846</name>
</gene>
<dbReference type="InterPro" id="IPR014507">
    <property type="entry name" value="Baseplate_assembly_J_pred"/>
</dbReference>
<evidence type="ECO:0000313" key="2">
    <source>
        <dbReference type="EMBL" id="STY95061.1"/>
    </source>
</evidence>
<dbReference type="EMBL" id="UGQA01000001">
    <property type="protein sequence ID" value="STY95061.1"/>
    <property type="molecule type" value="Genomic_DNA"/>
</dbReference>
<accession>A0A378Q2N1</accession>
<dbReference type="PIRSF" id="PIRSF020481">
    <property type="entry name" value="BAP"/>
    <property type="match status" value="1"/>
</dbReference>
<dbReference type="RefSeq" id="WP_067056338.1">
    <property type="nucleotide sequence ID" value="NZ_MXAO01000048.1"/>
</dbReference>
<dbReference type="Pfam" id="PF26079">
    <property type="entry name" value="Baseplate_J_C"/>
    <property type="match status" value="1"/>
</dbReference>
<proteinExistence type="predicted"/>
<dbReference type="InterPro" id="IPR058530">
    <property type="entry name" value="Baseplate_J-like_C"/>
</dbReference>
<sequence length="313" mass="34039">MSVYHAINLTGLPLPNAIEPIDFETEVTRLRAEFAAYFADDHPIQQALTLESEPINKILEVLAYRYVLKISEINRKARALMLAFASGGDLDHIGVTYYRLERKLIQAANPTAIPPTAAVYESDDDYRYRLSLSIEALTRAGSAGSYEFHALSASPEVHNVTVHSPAPTEVDVYLAGQIKGDVLAQADQPVGVSDAAVTAVYQTLIADDVRPLTDLVRVHAATAHDYRIEAVVYVKNGISPNLILQNGLTALRAYLNENFKPNSRVATSRIIGALDVTGVSRIELIEPASDIIVNIGEVARCTNANITARSEGT</sequence>
<evidence type="ECO:0000313" key="3">
    <source>
        <dbReference type="Proteomes" id="UP000255193"/>
    </source>
</evidence>
<dbReference type="InterPro" id="IPR052726">
    <property type="entry name" value="Phage_Baseplate_Hub"/>
</dbReference>
<evidence type="ECO:0000259" key="1">
    <source>
        <dbReference type="Pfam" id="PF26079"/>
    </source>
</evidence>
<reference evidence="2 3" key="1">
    <citation type="submission" date="2018-06" db="EMBL/GenBank/DDBJ databases">
        <authorList>
            <consortium name="Pathogen Informatics"/>
            <person name="Doyle S."/>
        </authorList>
    </citation>
    <scope>NUCLEOTIDE SEQUENCE [LARGE SCALE GENOMIC DNA]</scope>
    <source>
        <strain evidence="2 3">NCTC11091</strain>
    </source>
</reference>